<dbReference type="InterPro" id="IPR003494">
    <property type="entry name" value="SHS2_FtsA"/>
</dbReference>
<dbReference type="AlphaFoldDB" id="A0A6V8P6X7"/>
<reference evidence="2 3" key="1">
    <citation type="journal article" date="2020" name="Front. Microbiol.">
        <title>Single-cell genomics of novel Actinobacteria with the Wood-Ljungdahl pathway discovered in a serpentinizing system.</title>
        <authorList>
            <person name="Merino N."/>
            <person name="Kawai M."/>
            <person name="Boyd E.S."/>
            <person name="Colman D.R."/>
            <person name="McGlynn S.E."/>
            <person name="Nealson K.H."/>
            <person name="Kurokawa K."/>
            <person name="Hongoh Y."/>
        </authorList>
    </citation>
    <scope>NUCLEOTIDE SEQUENCE [LARGE SCALE GENOMIC DNA]</scope>
    <source>
        <strain evidence="2 3">S33</strain>
    </source>
</reference>
<comment type="caution">
    <text evidence="2">The sequence shown here is derived from an EMBL/GenBank/DDBJ whole genome shotgun (WGS) entry which is preliminary data.</text>
</comment>
<dbReference type="InterPro" id="IPR050696">
    <property type="entry name" value="FtsA/MreB"/>
</dbReference>
<dbReference type="PANTHER" id="PTHR32432:SF3">
    <property type="entry name" value="ETHANOLAMINE UTILIZATION PROTEIN EUTJ"/>
    <property type="match status" value="1"/>
</dbReference>
<dbReference type="GO" id="GO:0051301">
    <property type="term" value="P:cell division"/>
    <property type="evidence" value="ECO:0007669"/>
    <property type="project" value="InterPro"/>
</dbReference>
<protein>
    <submittedName>
        <fullName evidence="2">Ethanolamine utilization protein EutJ</fullName>
    </submittedName>
</protein>
<gene>
    <name evidence="2" type="ORF">HKBW3S33_01565</name>
</gene>
<keyword evidence="3" id="KW-1185">Reference proteome</keyword>
<dbReference type="InterPro" id="IPR005883">
    <property type="entry name" value="PilM"/>
</dbReference>
<dbReference type="EMBL" id="BLRY01000125">
    <property type="protein sequence ID" value="GFP28148.1"/>
    <property type="molecule type" value="Genomic_DNA"/>
</dbReference>
<feature type="domain" description="SHS2" evidence="1">
    <location>
        <begin position="52"/>
        <end position="158"/>
    </location>
</feature>
<dbReference type="NCBIfam" id="NF011660">
    <property type="entry name" value="PRK15080.1"/>
    <property type="match status" value="1"/>
</dbReference>
<accession>A0A6V8P6X7</accession>
<evidence type="ECO:0000313" key="2">
    <source>
        <dbReference type="EMBL" id="GFP28148.1"/>
    </source>
</evidence>
<dbReference type="InterPro" id="IPR013366">
    <property type="entry name" value="EutJ"/>
</dbReference>
<dbReference type="Gene3D" id="3.30.420.40">
    <property type="match status" value="2"/>
</dbReference>
<evidence type="ECO:0000259" key="1">
    <source>
        <dbReference type="SMART" id="SM00842"/>
    </source>
</evidence>
<dbReference type="CDD" id="cd24047">
    <property type="entry name" value="ASKHA_NBD_EutJ"/>
    <property type="match status" value="1"/>
</dbReference>
<proteinExistence type="predicted"/>
<dbReference type="SUPFAM" id="SSF53067">
    <property type="entry name" value="Actin-like ATPase domain"/>
    <property type="match status" value="2"/>
</dbReference>
<dbReference type="SMART" id="SM00842">
    <property type="entry name" value="FtsA"/>
    <property type="match status" value="1"/>
</dbReference>
<organism evidence="2 3">
    <name type="scientific">Candidatus Hakubella thermalkaliphila</name>
    <dbReference type="NCBI Taxonomy" id="2754717"/>
    <lineage>
        <taxon>Bacteria</taxon>
        <taxon>Bacillati</taxon>
        <taxon>Actinomycetota</taxon>
        <taxon>Actinomycetota incertae sedis</taxon>
        <taxon>Candidatus Hakubellales</taxon>
        <taxon>Candidatus Hakubellaceae</taxon>
        <taxon>Candidatus Hakubella</taxon>
    </lineage>
</organism>
<dbReference type="Proteomes" id="UP000591948">
    <property type="component" value="Unassembled WGS sequence"/>
</dbReference>
<sequence>MANYVKRGGLKIEMVMQQHFAEGRELTPDERLALVEQALKNPRKLKYKGELLVGVDLGTAYVVGVVLDSEMMPLAGAMRFAQVVRDGLVVDYTGAIRIVREMLTEIEERVGCELVYAATGYPPGVPLVEVQSTRHVVEATGLKVVAMLDEPTAANAVLKIRDGAVVDIGGGTTGIAILEEGEVVYVADEPTGGIHFSLVIAGAGNISLEEAEEIKVRPENQEALFPVVRPVMQKVASIIRRHVEGKGVKAIYLVGGTSSFQRIDRIIEEEVGIKTYRPSRPLFVTPLGIAMNCNVL</sequence>
<dbReference type="Pfam" id="PF11104">
    <property type="entry name" value="PilM_2"/>
    <property type="match status" value="1"/>
</dbReference>
<dbReference type="PANTHER" id="PTHR32432">
    <property type="entry name" value="CELL DIVISION PROTEIN FTSA-RELATED"/>
    <property type="match status" value="1"/>
</dbReference>
<evidence type="ECO:0000313" key="3">
    <source>
        <dbReference type="Proteomes" id="UP000591948"/>
    </source>
</evidence>
<name>A0A6V8P6X7_9ACTN</name>
<dbReference type="NCBIfam" id="TIGR02529">
    <property type="entry name" value="EutJ"/>
    <property type="match status" value="1"/>
</dbReference>
<dbReference type="InterPro" id="IPR043129">
    <property type="entry name" value="ATPase_NBD"/>
</dbReference>